<evidence type="ECO:0000313" key="2">
    <source>
        <dbReference type="Proteomes" id="UP000466931"/>
    </source>
</evidence>
<dbReference type="AlphaFoldDB" id="A0A7I7Y221"/>
<sequence length="58" mass="6337">MSTGVLVSIQGLMAYSTAKWVGGVMAYRRTRAVRTVVGSEWVAIAAGKASEIVMNRWY</sequence>
<proteinExistence type="predicted"/>
<dbReference type="EMBL" id="AP022612">
    <property type="protein sequence ID" value="BBZ35223.1"/>
    <property type="molecule type" value="Genomic_DNA"/>
</dbReference>
<evidence type="ECO:0000313" key="1">
    <source>
        <dbReference type="EMBL" id="BBZ35223.1"/>
    </source>
</evidence>
<reference evidence="1" key="1">
    <citation type="journal article" date="2019" name="Emerg. Microbes Infect.">
        <title>Comprehensive subspecies identification of 175 nontuberculous mycobacteria species based on 7547 genomic profiles.</title>
        <authorList>
            <person name="Matsumoto Y."/>
            <person name="Kinjo T."/>
            <person name="Motooka D."/>
            <person name="Nabeya D."/>
            <person name="Jung N."/>
            <person name="Uechi K."/>
            <person name="Horii T."/>
            <person name="Iida T."/>
            <person name="Fujita J."/>
            <person name="Nakamura S."/>
        </authorList>
    </citation>
    <scope>NUCLEOTIDE SEQUENCE [LARGE SCALE GENOMIC DNA]</scope>
    <source>
        <strain evidence="1">JCM 13671</strain>
    </source>
</reference>
<keyword evidence="2" id="KW-1185">Reference proteome</keyword>
<accession>A0A7I7Y221</accession>
<dbReference type="Proteomes" id="UP000466931">
    <property type="component" value="Chromosome"/>
</dbReference>
<protein>
    <submittedName>
        <fullName evidence="1">Uncharacterized protein</fullName>
    </submittedName>
</protein>
<gene>
    <name evidence="1" type="ORF">MCNF_38280</name>
</gene>
<reference evidence="1" key="2">
    <citation type="submission" date="2020-02" db="EMBL/GenBank/DDBJ databases">
        <authorList>
            <person name="Matsumoto Y."/>
            <person name="Motooka D."/>
            <person name="Nakamura S."/>
        </authorList>
    </citation>
    <scope>NUCLEOTIDE SEQUENCE</scope>
    <source>
        <strain evidence="1">JCM 13671</strain>
    </source>
</reference>
<name>A0A7I7Y221_9MYCO</name>
<organism evidence="1 2">
    <name type="scientific">Mycolicibacterium confluentis</name>
    <dbReference type="NCBI Taxonomy" id="28047"/>
    <lineage>
        <taxon>Bacteria</taxon>
        <taxon>Bacillati</taxon>
        <taxon>Actinomycetota</taxon>
        <taxon>Actinomycetes</taxon>
        <taxon>Mycobacteriales</taxon>
        <taxon>Mycobacteriaceae</taxon>
        <taxon>Mycolicibacterium</taxon>
    </lineage>
</organism>